<dbReference type="Proteomes" id="UP001589867">
    <property type="component" value="Unassembled WGS sequence"/>
</dbReference>
<evidence type="ECO:0000256" key="1">
    <source>
        <dbReference type="SAM" id="MobiDB-lite"/>
    </source>
</evidence>
<accession>A0ABV6MAN6</accession>
<name>A0ABV6MAN6_9ACTN</name>
<keyword evidence="3" id="KW-1185">Reference proteome</keyword>
<evidence type="ECO:0000313" key="3">
    <source>
        <dbReference type="Proteomes" id="UP001589867"/>
    </source>
</evidence>
<organism evidence="2 3">
    <name type="scientific">Phytohabitans kaempferiae</name>
    <dbReference type="NCBI Taxonomy" id="1620943"/>
    <lineage>
        <taxon>Bacteria</taxon>
        <taxon>Bacillati</taxon>
        <taxon>Actinomycetota</taxon>
        <taxon>Actinomycetes</taxon>
        <taxon>Micromonosporales</taxon>
        <taxon>Micromonosporaceae</taxon>
    </lineage>
</organism>
<dbReference type="RefSeq" id="WP_377256340.1">
    <property type="nucleotide sequence ID" value="NZ_JBHLUH010000060.1"/>
</dbReference>
<sequence length="48" mass="5015">MTEAAVAAALRTLDANLTTFGARYPGDTTGLTTRSSPRFPSRTCRPGG</sequence>
<reference evidence="2 3" key="1">
    <citation type="submission" date="2024-09" db="EMBL/GenBank/DDBJ databases">
        <authorList>
            <person name="Sun Q."/>
            <person name="Mori K."/>
        </authorList>
    </citation>
    <scope>NUCLEOTIDE SEQUENCE [LARGE SCALE GENOMIC DNA]</scope>
    <source>
        <strain evidence="2 3">TBRC 3947</strain>
    </source>
</reference>
<dbReference type="EMBL" id="JBHLUH010000060">
    <property type="protein sequence ID" value="MFC0531619.1"/>
    <property type="molecule type" value="Genomic_DNA"/>
</dbReference>
<evidence type="ECO:0000313" key="2">
    <source>
        <dbReference type="EMBL" id="MFC0531619.1"/>
    </source>
</evidence>
<protein>
    <submittedName>
        <fullName evidence="2">Uncharacterized protein</fullName>
    </submittedName>
</protein>
<feature type="compositionally biased region" description="Polar residues" evidence="1">
    <location>
        <begin position="29"/>
        <end position="38"/>
    </location>
</feature>
<proteinExistence type="predicted"/>
<comment type="caution">
    <text evidence="2">The sequence shown here is derived from an EMBL/GenBank/DDBJ whole genome shotgun (WGS) entry which is preliminary data.</text>
</comment>
<feature type="region of interest" description="Disordered" evidence="1">
    <location>
        <begin position="24"/>
        <end position="48"/>
    </location>
</feature>
<gene>
    <name evidence="2" type="ORF">ACFFIA_28630</name>
</gene>